<dbReference type="GO" id="GO:0030123">
    <property type="term" value="C:AP-3 adaptor complex"/>
    <property type="evidence" value="ECO:0007669"/>
    <property type="project" value="InterPro"/>
</dbReference>
<keyword evidence="4 8" id="KW-0813">Transport</keyword>
<feature type="compositionally biased region" description="Basic residues" evidence="9">
    <location>
        <begin position="805"/>
        <end position="815"/>
    </location>
</feature>
<keyword evidence="6 8" id="KW-0653">Protein transport</keyword>
<comment type="subunit">
    <text evidence="8">Adaptor protein complex 3 (AP-3) is a heterotetramer.</text>
</comment>
<dbReference type="RefSeq" id="XP_056037505.1">
    <property type="nucleotide sequence ID" value="XM_056182655.1"/>
</dbReference>
<sequence>MVFERSLNDLIKGIRSHKDDEESYINGCLLECRKEVSSQDAEIKAEAALKLAYLEMFGFDVSWASFQIIEVMASSQLSQKQRGYLAAVQSFKPTTDVLMLTTNLIKKDIMSSRVPEITIAINGLSHISTYGLARDLYQDVLILLNHSVPYIRKRTIMVLYRLCLQYPDAIPICVPKLRERLDDTDNSVVNASVSVICELARRTPKNYLEFAPDLFHLLTNSSNNWMLIKLVKLFASLTPYEPRLVKKLVPALTQIIETTHAMSLLYECINTIVSGNMLANYSHSDQLAWLCTTKLREFFLDTDQNLKYVALLSFYKLSITHQQLVAQQLDIILQCLIDSDISLRMRALDLVCQIVNAGNIVSIVKTIMLQLVTSSEDVLIEESRNVTALKLIEMTSKSTYAVVSDFEWLLTVYVDLARIPGIHVGKVLSSQIVDLCVRVKALRPFAIDLFSQMTSDPSTIFSEGKSKESFSEVLPSLLWCLGEYAEYVEDYIDVLDGLVRPASTSLPSSIQPVLIQCVPKLFCQWCVNEEAAWGPEKLGLVKLWVTRIQQFMESFVQSLDMEAQLRAVEYSIMFAQIQEILNTNDYSEILDFQQGPPYIIKNTVINLFFTESLNPVASKAQKRVLPPEGLALDTPINGAIEAPKKLKNMIDESSNIRSARETTELSIDNTPNMLQAKESGPVRDLYNPFYLNSSPSKEEDATAENDTNGFNEVTENDSLFSGSKIMKVTKKSRRRKVLASPTQGPVEIAQDEIPEGVQLSDEDQLERSKIQKEKPLISLEPTSSTLNDNDHRPETTSNTPIAPIKVKKREKNKKKSNTEIKGEKMRKKRVSKKSED</sequence>
<dbReference type="EMBL" id="CP115612">
    <property type="protein sequence ID" value="WBW73262.1"/>
    <property type="molecule type" value="Genomic_DNA"/>
</dbReference>
<feature type="compositionally biased region" description="Polar residues" evidence="9">
    <location>
        <begin position="704"/>
        <end position="715"/>
    </location>
</feature>
<evidence type="ECO:0000313" key="11">
    <source>
        <dbReference type="EMBL" id="WBW73262.1"/>
    </source>
</evidence>
<dbReference type="GO" id="GO:0005794">
    <property type="term" value="C:Golgi apparatus"/>
    <property type="evidence" value="ECO:0007669"/>
    <property type="project" value="UniProtKB-SubCell"/>
</dbReference>
<evidence type="ECO:0000259" key="10">
    <source>
        <dbReference type="Pfam" id="PF01602"/>
    </source>
</evidence>
<comment type="subcellular location">
    <subcellularLocation>
        <location evidence="1">Cytoplasmic vesicle</location>
        <location evidence="1">Clathrin-coated vesicle membrane</location>
        <topology evidence="1">Peripheral membrane protein</topology>
        <orientation evidence="1">Cytoplasmic side</orientation>
    </subcellularLocation>
    <subcellularLocation>
        <location evidence="8">Golgi apparatus</location>
    </subcellularLocation>
</comment>
<keyword evidence="8" id="KW-0333">Golgi apparatus</keyword>
<dbReference type="GeneID" id="80877344"/>
<dbReference type="GO" id="GO:0006896">
    <property type="term" value="P:Golgi to vacuole transport"/>
    <property type="evidence" value="ECO:0007669"/>
    <property type="project" value="TreeGrafter"/>
</dbReference>
<evidence type="ECO:0000256" key="2">
    <source>
        <dbReference type="ARBA" id="ARBA00006613"/>
    </source>
</evidence>
<dbReference type="InterPro" id="IPR011989">
    <property type="entry name" value="ARM-like"/>
</dbReference>
<accession>A0AAF0AW68</accession>
<dbReference type="PANTHER" id="PTHR22781:SF12">
    <property type="entry name" value="AP-3 COMPLEX SUBUNIT DELTA-1"/>
    <property type="match status" value="1"/>
</dbReference>
<gene>
    <name evidence="11" type="primary">apl5</name>
    <name evidence="11" type="ORF">SOMG_03868</name>
</gene>
<dbReference type="FunFam" id="1.25.10.10:FF:000251">
    <property type="entry name" value="AP-3 complex subunit delta"/>
    <property type="match status" value="1"/>
</dbReference>
<proteinExistence type="inferred from homology"/>
<evidence type="ECO:0000313" key="12">
    <source>
        <dbReference type="Proteomes" id="UP001212411"/>
    </source>
</evidence>
<dbReference type="Pfam" id="PF01602">
    <property type="entry name" value="Adaptin_N"/>
    <property type="match status" value="1"/>
</dbReference>
<dbReference type="InterPro" id="IPR002553">
    <property type="entry name" value="Clathrin/coatomer_adapt-like_N"/>
</dbReference>
<feature type="region of interest" description="Disordered" evidence="9">
    <location>
        <begin position="759"/>
        <end position="836"/>
    </location>
</feature>
<comment type="similarity">
    <text evidence="2 8">Belongs to the adaptor complexes large subunit family.</text>
</comment>
<dbReference type="GO" id="GO:0006623">
    <property type="term" value="P:protein targeting to vacuole"/>
    <property type="evidence" value="ECO:0007669"/>
    <property type="project" value="TreeGrafter"/>
</dbReference>
<evidence type="ECO:0000256" key="4">
    <source>
        <dbReference type="ARBA" id="ARBA00022448"/>
    </source>
</evidence>
<dbReference type="GO" id="GO:0010008">
    <property type="term" value="C:endosome membrane"/>
    <property type="evidence" value="ECO:0007669"/>
    <property type="project" value="TreeGrafter"/>
</dbReference>
<keyword evidence="12" id="KW-1185">Reference proteome</keyword>
<evidence type="ECO:0000256" key="1">
    <source>
        <dbReference type="ARBA" id="ARBA00004145"/>
    </source>
</evidence>
<dbReference type="SUPFAM" id="SSF48371">
    <property type="entry name" value="ARM repeat"/>
    <property type="match status" value="1"/>
</dbReference>
<evidence type="ECO:0000256" key="8">
    <source>
        <dbReference type="PIRNR" id="PIRNR037092"/>
    </source>
</evidence>
<feature type="compositionally biased region" description="Basic and acidic residues" evidence="9">
    <location>
        <begin position="765"/>
        <end position="775"/>
    </location>
</feature>
<evidence type="ECO:0000256" key="6">
    <source>
        <dbReference type="ARBA" id="ARBA00022927"/>
    </source>
</evidence>
<dbReference type="PANTHER" id="PTHR22781">
    <property type="entry name" value="DELTA ADAPTIN-RELATED"/>
    <property type="match status" value="1"/>
</dbReference>
<dbReference type="InterPro" id="IPR017105">
    <property type="entry name" value="AP3_complex_dsu"/>
</dbReference>
<dbReference type="Gene3D" id="1.25.10.10">
    <property type="entry name" value="Leucine-rich Repeat Variant"/>
    <property type="match status" value="1"/>
</dbReference>
<keyword evidence="5" id="KW-0677">Repeat</keyword>
<dbReference type="InterPro" id="IPR016024">
    <property type="entry name" value="ARM-type_fold"/>
</dbReference>
<keyword evidence="7" id="KW-0472">Membrane</keyword>
<organism evidence="11 12">
    <name type="scientific">Schizosaccharomyces osmophilus</name>
    <dbReference type="NCBI Taxonomy" id="2545709"/>
    <lineage>
        <taxon>Eukaryota</taxon>
        <taxon>Fungi</taxon>
        <taxon>Dikarya</taxon>
        <taxon>Ascomycota</taxon>
        <taxon>Taphrinomycotina</taxon>
        <taxon>Schizosaccharomycetes</taxon>
        <taxon>Schizosaccharomycetales</taxon>
        <taxon>Schizosaccharomycetaceae</taxon>
        <taxon>Schizosaccharomyces</taxon>
    </lineage>
</organism>
<evidence type="ECO:0000256" key="9">
    <source>
        <dbReference type="SAM" id="MobiDB-lite"/>
    </source>
</evidence>
<dbReference type="AlphaFoldDB" id="A0AAF0AW68"/>
<evidence type="ECO:0000256" key="7">
    <source>
        <dbReference type="ARBA" id="ARBA00023136"/>
    </source>
</evidence>
<dbReference type="PIRSF" id="PIRSF037092">
    <property type="entry name" value="AP3_complex_delta"/>
    <property type="match status" value="1"/>
</dbReference>
<comment type="function">
    <text evidence="8">Part of the AP-3 complex, an adaptor-related complex which is not clathrin-associated. The complex is associated with the Golgi region as well as more peripheral structures. It facilitates the budding of vesicles from the Golgi membrane.</text>
</comment>
<feature type="region of interest" description="Disordered" evidence="9">
    <location>
        <begin position="692"/>
        <end position="715"/>
    </location>
</feature>
<dbReference type="KEGG" id="som:SOMG_03868"/>
<reference evidence="11 12" key="1">
    <citation type="journal article" date="2023" name="G3 (Bethesda)">
        <title>A high-quality reference genome for the fission yeast Schizosaccharomyces osmophilus.</title>
        <authorList>
            <person name="Jia G.S."/>
            <person name="Zhang W.C."/>
            <person name="Liang Y."/>
            <person name="Liu X.H."/>
            <person name="Rhind N."/>
            <person name="Pidoux A."/>
            <person name="Brysch-Herzberg M."/>
            <person name="Du L.L."/>
        </authorList>
    </citation>
    <scope>NUCLEOTIDE SEQUENCE [LARGE SCALE GENOMIC DNA]</scope>
    <source>
        <strain evidence="11 12">CBS 15793</strain>
    </source>
</reference>
<feature type="domain" description="Clathrin/coatomer adaptor adaptin-like N-terminal" evidence="10">
    <location>
        <begin position="21"/>
        <end position="575"/>
    </location>
</feature>
<evidence type="ECO:0000256" key="5">
    <source>
        <dbReference type="ARBA" id="ARBA00022737"/>
    </source>
</evidence>
<evidence type="ECO:0000256" key="3">
    <source>
        <dbReference type="ARBA" id="ARBA00015717"/>
    </source>
</evidence>
<dbReference type="Proteomes" id="UP001212411">
    <property type="component" value="Chromosome 2"/>
</dbReference>
<protein>
    <recommendedName>
        <fullName evidence="3 8">AP-3 complex subunit delta</fullName>
    </recommendedName>
</protein>
<dbReference type="GO" id="GO:0030665">
    <property type="term" value="C:clathrin-coated vesicle membrane"/>
    <property type="evidence" value="ECO:0007669"/>
    <property type="project" value="UniProtKB-SubCell"/>
</dbReference>
<name>A0AAF0AW68_9SCHI</name>
<feature type="compositionally biased region" description="Basic residues" evidence="9">
    <location>
        <begin position="824"/>
        <end position="836"/>
    </location>
</feature>